<evidence type="ECO:0000313" key="4">
    <source>
        <dbReference type="Proteomes" id="UP000026961"/>
    </source>
</evidence>
<dbReference type="Pfam" id="PF13176">
    <property type="entry name" value="TPR_7"/>
    <property type="match status" value="1"/>
</dbReference>
<feature type="compositionally biased region" description="Acidic residues" evidence="2">
    <location>
        <begin position="594"/>
        <end position="603"/>
    </location>
</feature>
<dbReference type="Gene3D" id="1.25.40.10">
    <property type="entry name" value="Tetratricopeptide repeat domain"/>
    <property type="match status" value="2"/>
</dbReference>
<feature type="region of interest" description="Disordered" evidence="2">
    <location>
        <begin position="547"/>
        <end position="581"/>
    </location>
</feature>
<dbReference type="InterPro" id="IPR032675">
    <property type="entry name" value="LRR_dom_sf"/>
</dbReference>
<dbReference type="SMART" id="SM00028">
    <property type="entry name" value="TPR"/>
    <property type="match status" value="5"/>
</dbReference>
<feature type="repeat" description="TPR" evidence="1">
    <location>
        <begin position="257"/>
        <end position="290"/>
    </location>
</feature>
<dbReference type="PROSITE" id="PS50005">
    <property type="entry name" value="TPR"/>
    <property type="match status" value="2"/>
</dbReference>
<dbReference type="Pfam" id="PF13424">
    <property type="entry name" value="TPR_12"/>
    <property type="match status" value="1"/>
</dbReference>
<dbReference type="GO" id="GO:0072423">
    <property type="term" value="P:response to DNA damage checkpoint signaling"/>
    <property type="evidence" value="ECO:0007669"/>
    <property type="project" value="InterPro"/>
</dbReference>
<evidence type="ECO:0000256" key="2">
    <source>
        <dbReference type="SAM" id="MobiDB-lite"/>
    </source>
</evidence>
<keyword evidence="1" id="KW-0802">TPR repeat</keyword>
<dbReference type="Proteomes" id="UP000026961">
    <property type="component" value="Chromosome 2"/>
</dbReference>
<dbReference type="GO" id="GO:0040029">
    <property type="term" value="P:epigenetic regulation of gene expression"/>
    <property type="evidence" value="ECO:0007669"/>
    <property type="project" value="InterPro"/>
</dbReference>
<feature type="compositionally biased region" description="Polar residues" evidence="2">
    <location>
        <begin position="1138"/>
        <end position="1150"/>
    </location>
</feature>
<dbReference type="GO" id="GO:0009933">
    <property type="term" value="P:meristem structural organization"/>
    <property type="evidence" value="ECO:0007669"/>
    <property type="project" value="InterPro"/>
</dbReference>
<dbReference type="SUPFAM" id="SSF48452">
    <property type="entry name" value="TPR-like"/>
    <property type="match status" value="2"/>
</dbReference>
<dbReference type="InterPro" id="IPR019734">
    <property type="entry name" value="TPR_rpt"/>
</dbReference>
<reference evidence="3" key="2">
    <citation type="submission" date="2018-05" db="EMBL/GenBank/DDBJ databases">
        <title>OgluRS3 (Oryza glumaepatula Reference Sequence Version 3).</title>
        <authorList>
            <person name="Zhang J."/>
            <person name="Kudrna D."/>
            <person name="Lee S."/>
            <person name="Talag J."/>
            <person name="Welchert J."/>
            <person name="Wing R.A."/>
        </authorList>
    </citation>
    <scope>NUCLEOTIDE SEQUENCE [LARGE SCALE GENOMIC DNA]</scope>
</reference>
<feature type="region of interest" description="Disordered" evidence="2">
    <location>
        <begin position="593"/>
        <end position="619"/>
    </location>
</feature>
<dbReference type="SMART" id="SM00368">
    <property type="entry name" value="LRR_RI"/>
    <property type="match status" value="5"/>
</dbReference>
<dbReference type="GO" id="GO:0005634">
    <property type="term" value="C:nucleus"/>
    <property type="evidence" value="ECO:0007669"/>
    <property type="project" value="InterPro"/>
</dbReference>
<proteinExistence type="predicted"/>
<dbReference type="Pfam" id="PF13374">
    <property type="entry name" value="TPR_10"/>
    <property type="match status" value="1"/>
</dbReference>
<accession>A0A0D9YZB0</accession>
<dbReference type="PANTHER" id="PTHR47684">
    <property type="entry name" value="PROTEIN TONSOKU"/>
    <property type="match status" value="1"/>
</dbReference>
<dbReference type="SUPFAM" id="SSF52047">
    <property type="entry name" value="RNI-like"/>
    <property type="match status" value="1"/>
</dbReference>
<sequence length="1276" mass="142355">MGRGGGGRWKKEEEEELKAAKRGYREAVAEGNREEEARWANVIGDIHKRRGEYVEALRWLRIDYEVSVKYLPQRHLLPSCQSLGEVHLRLGNFSEALTYQKKHLQLAKEADDLVEQQRASTQLGRTYYEILLRSENDHSAIRNAKKYFKSSMKLARVLKENPSSQKSLFLKELIDAYNNMGMLELELDNYEEAEKLLVQGLKICEEEEVHQYDDARSRLHHNLGNVYIELRNWNRAKGHIEKDIEICRKIRHTQGEAKGFINLGEVHSRVQKYEDAKLCYNKALQITKCLEDEDALMDQIHQNIETVTKAAKVLEEMKTDEQKLKKLFRDTSNARGTSKERKLLLEQYAWLDNLMEKARMITAWPKLKEFSKGQKRVANELHDKEKQSNSLLVIGESYQKLRNFSKARKWCMKSWNMYRSIGNLEGQALAKVNIGNVLDSCGDWAGGLSNVQLDALENMHYSHMVRFDNIEEAKKLQQEIDSLKRMSDQHKARDTVSDYCSETESEDGNVSDNILNTEDNDGNIANNISEEFDDDVVLASLVHKSKSSKTKASKIHSSPKNVDGSCDMDGSPEEVVSKSFSNHSGRKRVRVVISDDEAEEAPEIDQSKRTLTGRADSLSTSERIANAANRNRNQHTSHPIETKEVDSVCTPCPAEESICSFKSGSPVCHGNDGPDLGASSLGKLSVSKPAASGSKVGTHASNSRPQCQNTVGLQSSDADHKFWVFKIGELLVYLDANACTCEGAFSIECLKVEVACVYYLQIPDEKRSKGLLPIIGELKCCGKVLDDTDSRDYIDQLASEQKCIDVVIDDWVPKRLMKLYVDFCTKLSEAPNKKLLKKLYNLEVSEDEVIVSDCGLQDLSITPFLDALRLHKTIAVLDLSHNMLGNQTIERLQQIFSSSSQTYGGLTLDLHCNRFGPTALFQICECAVMTNRLEVLNLSGNRLTDACGSYLFTILQKCKECVLCLHIVTALYSLNVEQCSITSRTVQKMADALHEGSALSHLSLGNNNPISGNTMLSLLSKLASLKRFSELSLTGIKLSKLMVDKLCVLAQSSCLSGFLLGGTYIGSECDAIRALLSNPQCSLRSLTLDRCNLGLAGTVGIIQALAGNDQLEELRVAENTNLALQRTLQYDEDAQDVSPGTDQNQRTNAEANDHIDPDKMEVPDSEDEEAVHEDTRAATGPDGSCASSCQRNSSSGCHAIQELADAIISAKQLKVLDLSRNGLTEEDIQSLYSAWASGPRGDGMARKHVAKEVVHFAVDGMNCCGLKPCCRRDLQM</sequence>
<dbReference type="Gramene" id="OGLUM02G36110.2">
    <property type="protein sequence ID" value="OGLUM02G36110.2"/>
    <property type="gene ID" value="OGLUM02G36110"/>
</dbReference>
<feature type="compositionally biased region" description="Basic and acidic residues" evidence="2">
    <location>
        <begin position="1151"/>
        <end position="1162"/>
    </location>
</feature>
<protein>
    <recommendedName>
        <fullName evidence="5">Protein TONSOKU</fullName>
    </recommendedName>
</protein>
<dbReference type="InterPro" id="IPR044227">
    <property type="entry name" value="TONSOKU"/>
</dbReference>
<dbReference type="Gene3D" id="3.80.10.10">
    <property type="entry name" value="Ribonuclease Inhibitor"/>
    <property type="match status" value="2"/>
</dbReference>
<dbReference type="EnsemblPlants" id="OGLUM02G36110.2">
    <property type="protein sequence ID" value="OGLUM02G36110.2"/>
    <property type="gene ID" value="OGLUM02G36110"/>
</dbReference>
<dbReference type="FunFam" id="1.25.40.10:FF:000674">
    <property type="entry name" value="Protein TONSOKU"/>
    <property type="match status" value="1"/>
</dbReference>
<feature type="region of interest" description="Disordered" evidence="2">
    <location>
        <begin position="1130"/>
        <end position="1184"/>
    </location>
</feature>
<evidence type="ECO:0000256" key="1">
    <source>
        <dbReference type="PROSITE-ProRule" id="PRU00339"/>
    </source>
</evidence>
<dbReference type="PANTHER" id="PTHR47684:SF1">
    <property type="entry name" value="PROTEIN TONSOKU"/>
    <property type="match status" value="1"/>
</dbReference>
<feature type="repeat" description="TPR" evidence="1">
    <location>
        <begin position="174"/>
        <end position="207"/>
    </location>
</feature>
<organism evidence="3">
    <name type="scientific">Oryza glumipatula</name>
    <dbReference type="NCBI Taxonomy" id="40148"/>
    <lineage>
        <taxon>Eukaryota</taxon>
        <taxon>Viridiplantae</taxon>
        <taxon>Streptophyta</taxon>
        <taxon>Embryophyta</taxon>
        <taxon>Tracheophyta</taxon>
        <taxon>Spermatophyta</taxon>
        <taxon>Magnoliopsida</taxon>
        <taxon>Liliopsida</taxon>
        <taxon>Poales</taxon>
        <taxon>Poaceae</taxon>
        <taxon>BOP clade</taxon>
        <taxon>Oryzoideae</taxon>
        <taxon>Oryzeae</taxon>
        <taxon>Oryzinae</taxon>
        <taxon>Oryza</taxon>
    </lineage>
</organism>
<dbReference type="AlphaFoldDB" id="A0A0D9YZB0"/>
<evidence type="ECO:0000313" key="3">
    <source>
        <dbReference type="EnsemblPlants" id="OGLUM02G36110.2"/>
    </source>
</evidence>
<name>A0A0D9YZB0_9ORYZ</name>
<dbReference type="InterPro" id="IPR011990">
    <property type="entry name" value="TPR-like_helical_dom_sf"/>
</dbReference>
<reference evidence="3" key="1">
    <citation type="submission" date="2015-04" db="UniProtKB">
        <authorList>
            <consortium name="EnsemblPlants"/>
        </authorList>
    </citation>
    <scope>IDENTIFICATION</scope>
</reference>
<keyword evidence="4" id="KW-1185">Reference proteome</keyword>
<evidence type="ECO:0008006" key="5">
    <source>
        <dbReference type="Google" id="ProtNLM"/>
    </source>
</evidence>